<evidence type="ECO:0000313" key="4">
    <source>
        <dbReference type="Proteomes" id="UP000263014"/>
    </source>
</evidence>
<dbReference type="PANTHER" id="PTHR30336">
    <property type="entry name" value="INNER MEMBRANE PROTEIN, PROBABLE PERMEASE"/>
    <property type="match status" value="1"/>
</dbReference>
<dbReference type="InterPro" id="IPR051599">
    <property type="entry name" value="Cell_Envelope_Assoc"/>
</dbReference>
<keyword evidence="1" id="KW-0472">Membrane</keyword>
<dbReference type="PANTHER" id="PTHR30336:SF4">
    <property type="entry name" value="ENVELOPE BIOGENESIS FACTOR ELYC"/>
    <property type="match status" value="1"/>
</dbReference>
<comment type="caution">
    <text evidence="3">The sequence shown here is derived from an EMBL/GenBank/DDBJ whole genome shotgun (WGS) entry which is preliminary data.</text>
</comment>
<evidence type="ECO:0000259" key="2">
    <source>
        <dbReference type="Pfam" id="PF02698"/>
    </source>
</evidence>
<keyword evidence="1" id="KW-0812">Transmembrane</keyword>
<dbReference type="Gene3D" id="3.40.50.620">
    <property type="entry name" value="HUPs"/>
    <property type="match status" value="1"/>
</dbReference>
<dbReference type="CDD" id="cd06259">
    <property type="entry name" value="YdcF-like"/>
    <property type="match status" value="1"/>
</dbReference>
<dbReference type="EMBL" id="QSON01000008">
    <property type="protein sequence ID" value="RGJ02034.1"/>
    <property type="molecule type" value="Genomic_DNA"/>
</dbReference>
<feature type="domain" description="DUF218" evidence="2">
    <location>
        <begin position="103"/>
        <end position="249"/>
    </location>
</feature>
<keyword evidence="1" id="KW-1133">Transmembrane helix</keyword>
<feature type="transmembrane region" description="Helical" evidence="1">
    <location>
        <begin position="66"/>
        <end position="91"/>
    </location>
</feature>
<evidence type="ECO:0000313" key="3">
    <source>
        <dbReference type="EMBL" id="RGJ02034.1"/>
    </source>
</evidence>
<organism evidence="3 4">
    <name type="scientific">Hungatella hathewayi</name>
    <dbReference type="NCBI Taxonomy" id="154046"/>
    <lineage>
        <taxon>Bacteria</taxon>
        <taxon>Bacillati</taxon>
        <taxon>Bacillota</taxon>
        <taxon>Clostridia</taxon>
        <taxon>Lachnospirales</taxon>
        <taxon>Lachnospiraceae</taxon>
        <taxon>Hungatella</taxon>
    </lineage>
</organism>
<dbReference type="GO" id="GO:0043164">
    <property type="term" value="P:Gram-negative-bacterium-type cell wall biogenesis"/>
    <property type="evidence" value="ECO:0007669"/>
    <property type="project" value="TreeGrafter"/>
</dbReference>
<feature type="transmembrane region" description="Helical" evidence="1">
    <location>
        <begin position="35"/>
        <end position="54"/>
    </location>
</feature>
<gene>
    <name evidence="3" type="ORF">DXD79_17765</name>
</gene>
<proteinExistence type="predicted"/>
<dbReference type="AlphaFoldDB" id="A0A374P4I4"/>
<sequence length="281" mass="31593">MEAEVSIMTWILWLLAAACVIYYVVIVIYSGFTTSFSFIWMVFAAACLLLALGWEYYMKHKDRVPLWLPVSVITFCCTGILVFSMVEILIFTGVASRDTSHLDYLIVLGARVKEDGLSKSLKSRLDKAIDYLEENPGTVLVLSGGQGEDEPVSEAAAMRDYLLFNGVNERQLILETRSFSTVENIAYSRVAIEEDQLRRKAHHARSDISMDPGTYEVIEDKPLKIGVLTSDYHVFRAEQIAKKWGIPDIYGVSCETDPVLLVHFCVRECAAILKDKLVGNM</sequence>
<accession>A0A374P4I4</accession>
<dbReference type="Proteomes" id="UP000263014">
    <property type="component" value="Unassembled WGS sequence"/>
</dbReference>
<dbReference type="GO" id="GO:0000270">
    <property type="term" value="P:peptidoglycan metabolic process"/>
    <property type="evidence" value="ECO:0007669"/>
    <property type="project" value="TreeGrafter"/>
</dbReference>
<name>A0A374P4I4_9FIRM</name>
<feature type="transmembrane region" description="Helical" evidence="1">
    <location>
        <begin position="7"/>
        <end position="29"/>
    </location>
</feature>
<protein>
    <submittedName>
        <fullName evidence="3">YdcF family protein</fullName>
    </submittedName>
</protein>
<dbReference type="Pfam" id="PF02698">
    <property type="entry name" value="DUF218"/>
    <property type="match status" value="1"/>
</dbReference>
<dbReference type="InterPro" id="IPR003848">
    <property type="entry name" value="DUF218"/>
</dbReference>
<dbReference type="GO" id="GO:0005886">
    <property type="term" value="C:plasma membrane"/>
    <property type="evidence" value="ECO:0007669"/>
    <property type="project" value="TreeGrafter"/>
</dbReference>
<dbReference type="InterPro" id="IPR014729">
    <property type="entry name" value="Rossmann-like_a/b/a_fold"/>
</dbReference>
<reference evidence="3 4" key="1">
    <citation type="submission" date="2018-08" db="EMBL/GenBank/DDBJ databases">
        <title>A genome reference for cultivated species of the human gut microbiota.</title>
        <authorList>
            <person name="Zou Y."/>
            <person name="Xue W."/>
            <person name="Luo G."/>
        </authorList>
    </citation>
    <scope>NUCLEOTIDE SEQUENCE [LARGE SCALE GENOMIC DNA]</scope>
    <source>
        <strain evidence="3 4">TM09-12</strain>
    </source>
</reference>
<evidence type="ECO:0000256" key="1">
    <source>
        <dbReference type="SAM" id="Phobius"/>
    </source>
</evidence>